<feature type="region of interest" description="Disordered" evidence="1">
    <location>
        <begin position="78"/>
        <end position="102"/>
    </location>
</feature>
<evidence type="ECO:0000313" key="3">
    <source>
        <dbReference type="EMBL" id="KAH6756858.1"/>
    </source>
</evidence>
<evidence type="ECO:0000313" key="4">
    <source>
        <dbReference type="Proteomes" id="UP001190926"/>
    </source>
</evidence>
<dbReference type="Proteomes" id="UP001190926">
    <property type="component" value="Unassembled WGS sequence"/>
</dbReference>
<evidence type="ECO:0000256" key="1">
    <source>
        <dbReference type="SAM" id="MobiDB-lite"/>
    </source>
</evidence>
<organism evidence="3 4">
    <name type="scientific">Perilla frutescens var. hirtella</name>
    <name type="common">Perilla citriodora</name>
    <name type="synonym">Perilla setoyensis</name>
    <dbReference type="NCBI Taxonomy" id="608512"/>
    <lineage>
        <taxon>Eukaryota</taxon>
        <taxon>Viridiplantae</taxon>
        <taxon>Streptophyta</taxon>
        <taxon>Embryophyta</taxon>
        <taxon>Tracheophyta</taxon>
        <taxon>Spermatophyta</taxon>
        <taxon>Magnoliopsida</taxon>
        <taxon>eudicotyledons</taxon>
        <taxon>Gunneridae</taxon>
        <taxon>Pentapetalae</taxon>
        <taxon>asterids</taxon>
        <taxon>lamiids</taxon>
        <taxon>Lamiales</taxon>
        <taxon>Lamiaceae</taxon>
        <taxon>Nepetoideae</taxon>
        <taxon>Elsholtzieae</taxon>
        <taxon>Perilla</taxon>
    </lineage>
</organism>
<comment type="caution">
    <text evidence="3">The sequence shown here is derived from an EMBL/GenBank/DDBJ whole genome shotgun (WGS) entry which is preliminary data.</text>
</comment>
<dbReference type="AlphaFoldDB" id="A0AAD4NY86"/>
<name>A0AAD4NY86_PERFH</name>
<evidence type="ECO:0000259" key="2">
    <source>
        <dbReference type="Pfam" id="PF05678"/>
    </source>
</evidence>
<accession>A0AAD4NY86</accession>
<protein>
    <submittedName>
        <fullName evidence="3">VQ motif-containing protein</fullName>
    </submittedName>
</protein>
<keyword evidence="4" id="KW-1185">Reference proteome</keyword>
<reference evidence="3 4" key="1">
    <citation type="journal article" date="2021" name="Nat. Commun.">
        <title>Incipient diploidization of the medicinal plant Perilla within 10,000 years.</title>
        <authorList>
            <person name="Zhang Y."/>
            <person name="Shen Q."/>
            <person name="Leng L."/>
            <person name="Zhang D."/>
            <person name="Chen S."/>
            <person name="Shi Y."/>
            <person name="Ning Z."/>
            <person name="Chen S."/>
        </authorList>
    </citation>
    <scope>NUCLEOTIDE SEQUENCE [LARGE SCALE GENOMIC DNA]</scope>
    <source>
        <strain evidence="4">cv. PC099</strain>
    </source>
</reference>
<gene>
    <name evidence="3" type="ORF">C2S53_000626</name>
</gene>
<dbReference type="Pfam" id="PF05678">
    <property type="entry name" value="VQ"/>
    <property type="match status" value="1"/>
</dbReference>
<proteinExistence type="predicted"/>
<feature type="domain" description="VQ" evidence="2">
    <location>
        <begin position="104"/>
        <end position="125"/>
    </location>
</feature>
<sequence length="155" mass="17343">MEQYAAMSEQMHNYSLWEQDYYSSGEMGMFNSQGFLDGNEFCTNFYAKNVPINLPDDHQRAINFPNAVDVARNVQHVVSSPETANSPGKPKRRRSKGGAAAEQSTTFLNASISNFRTLVQQHTGCHNTNSSPKGPITLCFANAEARQLNNQYHYS</sequence>
<dbReference type="EMBL" id="SDAM02029499">
    <property type="protein sequence ID" value="KAH6756858.1"/>
    <property type="molecule type" value="Genomic_DNA"/>
</dbReference>
<dbReference type="InterPro" id="IPR008889">
    <property type="entry name" value="VQ"/>
</dbReference>